<dbReference type="Gene3D" id="3.40.50.2020">
    <property type="match status" value="1"/>
</dbReference>
<sequence>MLCSRWDRTGFCGDCHQRFVASTSLRCPQCALPSPGGQGCGACLQAPPPYQRTVAVADYAFPWDRLVARFKFQQQPELAGLLADALAEALDRQSSLPVAHWVLPVPLSPARLAERGYNQAWELARRVAAQRGLRARPDALLRLRDTPHQVGLGRGARTANVRDAMWVPPEARSALAGRTVALVDDVMTTGVTAAAASQALLTAGAAAVQVWVLARTPAPGD</sequence>
<dbReference type="CDD" id="cd06223">
    <property type="entry name" value="PRTases_typeI"/>
    <property type="match status" value="1"/>
</dbReference>
<dbReference type="Proteomes" id="UP000301751">
    <property type="component" value="Unassembled WGS sequence"/>
</dbReference>
<dbReference type="EMBL" id="BJCL01000006">
    <property type="protein sequence ID" value="GCL63600.1"/>
    <property type="molecule type" value="Genomic_DNA"/>
</dbReference>
<comment type="caution">
    <text evidence="2">The sequence shown here is derived from an EMBL/GenBank/DDBJ whole genome shotgun (WGS) entry which is preliminary data.</text>
</comment>
<dbReference type="SUPFAM" id="SSF53271">
    <property type="entry name" value="PRTase-like"/>
    <property type="match status" value="1"/>
</dbReference>
<proteinExistence type="inferred from homology"/>
<protein>
    <submittedName>
        <fullName evidence="2">Phosphoribosyltransferase</fullName>
    </submittedName>
</protein>
<dbReference type="InterPro" id="IPR029057">
    <property type="entry name" value="PRTase-like"/>
</dbReference>
<evidence type="ECO:0000313" key="3">
    <source>
        <dbReference type="Proteomes" id="UP000301751"/>
    </source>
</evidence>
<dbReference type="GO" id="GO:0016757">
    <property type="term" value="F:glycosyltransferase activity"/>
    <property type="evidence" value="ECO:0007669"/>
    <property type="project" value="UniProtKB-KW"/>
</dbReference>
<accession>A0A480ARY4</accession>
<dbReference type="PANTHER" id="PTHR47505:SF1">
    <property type="entry name" value="DNA UTILIZATION PROTEIN YHGH"/>
    <property type="match status" value="1"/>
</dbReference>
<dbReference type="AlphaFoldDB" id="A0A480ARY4"/>
<dbReference type="InterPro" id="IPR000836">
    <property type="entry name" value="PRTase_dom"/>
</dbReference>
<keyword evidence="2" id="KW-0328">Glycosyltransferase</keyword>
<dbReference type="InterPro" id="IPR051910">
    <property type="entry name" value="ComF/GntX_DNA_util-trans"/>
</dbReference>
<organism evidence="2 3">
    <name type="scientific">Pseudaquabacterium pictum</name>
    <dbReference type="NCBI Taxonomy" id="2315236"/>
    <lineage>
        <taxon>Bacteria</taxon>
        <taxon>Pseudomonadati</taxon>
        <taxon>Pseudomonadota</taxon>
        <taxon>Betaproteobacteria</taxon>
        <taxon>Burkholderiales</taxon>
        <taxon>Sphaerotilaceae</taxon>
        <taxon>Pseudaquabacterium</taxon>
    </lineage>
</organism>
<keyword evidence="2" id="KW-0808">Transferase</keyword>
<name>A0A480ARY4_9BURK</name>
<comment type="similarity">
    <text evidence="1">Belongs to the ComF/GntX family.</text>
</comment>
<gene>
    <name evidence="2" type="ORF">AQPW35_26810</name>
</gene>
<evidence type="ECO:0000313" key="2">
    <source>
        <dbReference type="EMBL" id="GCL63600.1"/>
    </source>
</evidence>
<keyword evidence="3" id="KW-1185">Reference proteome</keyword>
<evidence type="ECO:0000256" key="1">
    <source>
        <dbReference type="ARBA" id="ARBA00008007"/>
    </source>
</evidence>
<reference evidence="3" key="1">
    <citation type="submission" date="2019-03" db="EMBL/GenBank/DDBJ databases">
        <title>Aquabacterium pictum sp.nov., the first bacteriochlorophyll a-containing freshwater bacterium in the genus Aquabacterium of the class Betaproteobacteria.</title>
        <authorList>
            <person name="Hirose S."/>
            <person name="Tank M."/>
            <person name="Hara E."/>
            <person name="Tamaki H."/>
            <person name="Takaichi S."/>
            <person name="Haruta S."/>
            <person name="Hanada S."/>
        </authorList>
    </citation>
    <scope>NUCLEOTIDE SEQUENCE [LARGE SCALE GENOMIC DNA]</scope>
    <source>
        <strain evidence="3">W35</strain>
    </source>
</reference>
<dbReference type="PANTHER" id="PTHR47505">
    <property type="entry name" value="DNA UTILIZATION PROTEIN YHGH"/>
    <property type="match status" value="1"/>
</dbReference>